<keyword evidence="3" id="KW-1185">Reference proteome</keyword>
<dbReference type="Pfam" id="PF06527">
    <property type="entry name" value="TniQ"/>
    <property type="match status" value="1"/>
</dbReference>
<gene>
    <name evidence="2" type="ORF">GCT13_46930</name>
</gene>
<sequence length="202" mass="23290">MLAPHAGGKFPSPLRIFGLKGERTATLRYCEGCLAEWIGKHQTPYWRIDHQLAGVYCCVKHACILKSVKRVRSERYFDQTVLRLVGTSDEVILQRVTPSEQRAIEDIARRSGLQRAEDRICRSTKMYRDLLREAGFVQKNSRIKHDATISAWFDYFGQEYCHVTNMTAGRVSKWLDRLSEHSVRAACPHPFMFIAGESFLEH</sequence>
<evidence type="ECO:0000313" key="2">
    <source>
        <dbReference type="EMBL" id="MPW24004.1"/>
    </source>
</evidence>
<dbReference type="AlphaFoldDB" id="A0A7X1NL68"/>
<dbReference type="EMBL" id="WHNP01000170">
    <property type="protein sequence ID" value="MPW24004.1"/>
    <property type="molecule type" value="Genomic_DNA"/>
</dbReference>
<comment type="caution">
    <text evidence="2">The sequence shown here is derived from an EMBL/GenBank/DDBJ whole genome shotgun (WGS) entry which is preliminary data.</text>
</comment>
<organism evidence="2 3">
    <name type="scientific">Paraburkholderia franconis</name>
    <dbReference type="NCBI Taxonomy" id="2654983"/>
    <lineage>
        <taxon>Bacteria</taxon>
        <taxon>Pseudomonadati</taxon>
        <taxon>Pseudomonadota</taxon>
        <taxon>Betaproteobacteria</taxon>
        <taxon>Burkholderiales</taxon>
        <taxon>Burkholderiaceae</taxon>
        <taxon>Paraburkholderia</taxon>
    </lineage>
</organism>
<dbReference type="InterPro" id="IPR009492">
    <property type="entry name" value="TniQ"/>
</dbReference>
<feature type="domain" description="TniQ" evidence="1">
    <location>
        <begin position="23"/>
        <end position="65"/>
    </location>
</feature>
<proteinExistence type="predicted"/>
<evidence type="ECO:0000259" key="1">
    <source>
        <dbReference type="Pfam" id="PF06527"/>
    </source>
</evidence>
<accession>A0A7X1NL68</accession>
<name>A0A7X1NL68_9BURK</name>
<evidence type="ECO:0000313" key="3">
    <source>
        <dbReference type="Proteomes" id="UP000484381"/>
    </source>
</evidence>
<dbReference type="Proteomes" id="UP000484381">
    <property type="component" value="Unassembled WGS sequence"/>
</dbReference>
<protein>
    <recommendedName>
        <fullName evidence="1">TniQ domain-containing protein</fullName>
    </recommendedName>
</protein>
<reference evidence="2 3" key="1">
    <citation type="submission" date="2019-10" db="EMBL/GenBank/DDBJ databases">
        <title>Paraburkholderia sp. isolated from nodules of Mimosa pudica from Brazilian Atlantic Forest soils.</title>
        <authorList>
            <person name="Paulitsch F."/>
            <person name="Hungria M."/>
            <person name="Dall'Agnol R."/>
        </authorList>
    </citation>
    <scope>NUCLEOTIDE SEQUENCE [LARGE SCALE GENOMIC DNA]</scope>
    <source>
        <strain evidence="2 3">CNPSo 3157</strain>
    </source>
</reference>